<keyword evidence="3" id="KW-1185">Reference proteome</keyword>
<dbReference type="STRING" id="1229662.W3XQB7"/>
<dbReference type="PANTHER" id="PTHR33112">
    <property type="entry name" value="DOMAIN PROTEIN, PUTATIVE-RELATED"/>
    <property type="match status" value="1"/>
</dbReference>
<dbReference type="GeneID" id="19266297"/>
<accession>W3XQB7</accession>
<proteinExistence type="predicted"/>
<dbReference type="KEGG" id="pfy:PFICI_01284"/>
<sequence>MLCENCQQSALSDDSSAFRVETDEFGHSSAVTDEDSIIPTDYFLLDHFPELPKLRESGHGGCEFCSFIRESILSSDNVSRLQDPYGVRITSLSEEEVTLRVRYLWNYTIADTDIKRHFLQVIVKFVNIDIGFGIFCRIRAAEKGDPVAQWLRLDDSSTQAFTGAKTIGWIKERIHECTKHNHELPSPEFIPSLLLDVRGKSPKLTDHDTLISSRKTLGQLKVQTPRYTALSYCWGTAEDAKVQLKTTKSSFSKRQAGIEPHEITPVLQDAIIITKQLSIPYLWIDCLCIFQDDITDWDRQCAEMDKIYGHAEITIVAASSTSCREGFIQRRVPRIKLPFYSTLNRILHGSMWIELGFAGENLNLPLSDIYLDAAASRLATRGWTVQERLLSTRQIVFGKFNAHFICPWGYQSNGGPLTVGKWLNSIHSARTTSDVQELFRAWSRVLIEYRDIGEDSFTHATDLLPSLSGMAADFAKRLKDDYFAGHWGNDLIMGLMWSSDSGFKISKSVHLGRVCAPLQYVVPSWSQLFHSGLTNPPDANSLLQLFYPAVECIEARTSISGSNVFGTIKNGELRVRGHTLSPQATSVIQFKSAEPLFPPRSGQGNEWRFRFERSDGESLFCDVRLDFSLPIIEIHEEVKLWKWILLGTCKLGPFGKSRRLEKTGEDMHPFGLLVHSCRRSEWCRIGVFVPAWGSFQGSQLSLQTFQMASTLEDITII</sequence>
<feature type="domain" description="Heterokaryon incompatibility" evidence="1">
    <location>
        <begin position="227"/>
        <end position="387"/>
    </location>
</feature>
<dbReference type="EMBL" id="KI912109">
    <property type="protein sequence ID" value="ETS87456.1"/>
    <property type="molecule type" value="Genomic_DNA"/>
</dbReference>
<name>W3XQB7_PESFW</name>
<gene>
    <name evidence="2" type="ORF">PFICI_01284</name>
</gene>
<dbReference type="RefSeq" id="XP_007828056.1">
    <property type="nucleotide sequence ID" value="XM_007829865.1"/>
</dbReference>
<evidence type="ECO:0000313" key="2">
    <source>
        <dbReference type="EMBL" id="ETS87456.1"/>
    </source>
</evidence>
<evidence type="ECO:0000313" key="3">
    <source>
        <dbReference type="Proteomes" id="UP000030651"/>
    </source>
</evidence>
<organism evidence="2 3">
    <name type="scientific">Pestalotiopsis fici (strain W106-1 / CGMCC3.15140)</name>
    <dbReference type="NCBI Taxonomy" id="1229662"/>
    <lineage>
        <taxon>Eukaryota</taxon>
        <taxon>Fungi</taxon>
        <taxon>Dikarya</taxon>
        <taxon>Ascomycota</taxon>
        <taxon>Pezizomycotina</taxon>
        <taxon>Sordariomycetes</taxon>
        <taxon>Xylariomycetidae</taxon>
        <taxon>Amphisphaeriales</taxon>
        <taxon>Sporocadaceae</taxon>
        <taxon>Pestalotiopsis</taxon>
    </lineage>
</organism>
<dbReference type="PANTHER" id="PTHR33112:SF16">
    <property type="entry name" value="HETEROKARYON INCOMPATIBILITY DOMAIN-CONTAINING PROTEIN"/>
    <property type="match status" value="1"/>
</dbReference>
<reference evidence="3" key="1">
    <citation type="journal article" date="2015" name="BMC Genomics">
        <title>Genomic and transcriptomic analysis of the endophytic fungus Pestalotiopsis fici reveals its lifestyle and high potential for synthesis of natural products.</title>
        <authorList>
            <person name="Wang X."/>
            <person name="Zhang X."/>
            <person name="Liu L."/>
            <person name="Xiang M."/>
            <person name="Wang W."/>
            <person name="Sun X."/>
            <person name="Che Y."/>
            <person name="Guo L."/>
            <person name="Liu G."/>
            <person name="Guo L."/>
            <person name="Wang C."/>
            <person name="Yin W.B."/>
            <person name="Stadler M."/>
            <person name="Zhang X."/>
            <person name="Liu X."/>
        </authorList>
    </citation>
    <scope>NUCLEOTIDE SEQUENCE [LARGE SCALE GENOMIC DNA]</scope>
    <source>
        <strain evidence="3">W106-1 / CGMCC3.15140</strain>
    </source>
</reference>
<dbReference type="AlphaFoldDB" id="W3XQB7"/>
<dbReference type="Proteomes" id="UP000030651">
    <property type="component" value="Unassembled WGS sequence"/>
</dbReference>
<dbReference type="Pfam" id="PF06985">
    <property type="entry name" value="HET"/>
    <property type="match status" value="1"/>
</dbReference>
<dbReference type="OMA" id="KERIHEC"/>
<dbReference type="HOGENOM" id="CLU_002639_6_3_1"/>
<dbReference type="OrthoDB" id="2958217at2759"/>
<dbReference type="InterPro" id="IPR010730">
    <property type="entry name" value="HET"/>
</dbReference>
<dbReference type="InParanoid" id="W3XQB7"/>
<protein>
    <recommendedName>
        <fullName evidence="1">Heterokaryon incompatibility domain-containing protein</fullName>
    </recommendedName>
</protein>
<evidence type="ECO:0000259" key="1">
    <source>
        <dbReference type="Pfam" id="PF06985"/>
    </source>
</evidence>
<dbReference type="eggNOG" id="ENOG502SS8J">
    <property type="taxonomic scope" value="Eukaryota"/>
</dbReference>